<evidence type="ECO:0000256" key="4">
    <source>
        <dbReference type="ARBA" id="ARBA00022723"/>
    </source>
</evidence>
<dbReference type="PANTHER" id="PTHR43583">
    <property type="entry name" value="2-IMINOACETATE SYNTHASE"/>
    <property type="match status" value="1"/>
</dbReference>
<comment type="cofactor">
    <cofactor evidence="7">
        <name>[2Fe-2S] cluster</name>
        <dbReference type="ChEBI" id="CHEBI:190135"/>
    </cofactor>
</comment>
<dbReference type="InterPro" id="IPR007197">
    <property type="entry name" value="rSAM"/>
</dbReference>
<organism evidence="9 10">
    <name type="scientific">Desulfofarcimen acetoxidans (strain ATCC 49208 / DSM 771 / KCTC 5769 / VKM B-1644 / 5575)</name>
    <name type="common">Desulfotomaculum acetoxidans</name>
    <dbReference type="NCBI Taxonomy" id="485916"/>
    <lineage>
        <taxon>Bacteria</taxon>
        <taxon>Bacillati</taxon>
        <taxon>Bacillota</taxon>
        <taxon>Clostridia</taxon>
        <taxon>Eubacteriales</taxon>
        <taxon>Peptococcaceae</taxon>
        <taxon>Desulfofarcimen</taxon>
    </lineage>
</organism>
<dbReference type="InterPro" id="IPR024007">
    <property type="entry name" value="FeFe-hyd_mat_HydG"/>
</dbReference>
<keyword evidence="10" id="KW-1185">Reference proteome</keyword>
<dbReference type="Pfam" id="PF04055">
    <property type="entry name" value="Radical_SAM"/>
    <property type="match status" value="1"/>
</dbReference>
<dbReference type="SUPFAM" id="SSF102114">
    <property type="entry name" value="Radical SAM enzymes"/>
    <property type="match status" value="1"/>
</dbReference>
<dbReference type="GO" id="GO:0044272">
    <property type="term" value="P:sulfur compound biosynthetic process"/>
    <property type="evidence" value="ECO:0007669"/>
    <property type="project" value="UniProtKB-ARBA"/>
</dbReference>
<dbReference type="CDD" id="cd01335">
    <property type="entry name" value="Radical_SAM"/>
    <property type="match status" value="1"/>
</dbReference>
<dbReference type="SMART" id="SM00876">
    <property type="entry name" value="BATS"/>
    <property type="match status" value="1"/>
</dbReference>
<feature type="domain" description="Radical SAM core" evidence="8">
    <location>
        <begin position="76"/>
        <end position="305"/>
    </location>
</feature>
<gene>
    <name evidence="9" type="ordered locus">Dtox_0182</name>
</gene>
<evidence type="ECO:0000256" key="7">
    <source>
        <dbReference type="ARBA" id="ARBA00034078"/>
    </source>
</evidence>
<dbReference type="GO" id="GO:0042364">
    <property type="term" value="P:water-soluble vitamin biosynthetic process"/>
    <property type="evidence" value="ECO:0007669"/>
    <property type="project" value="UniProtKB-ARBA"/>
</dbReference>
<evidence type="ECO:0000256" key="1">
    <source>
        <dbReference type="ARBA" id="ARBA00001966"/>
    </source>
</evidence>
<name>C8W2Y1_DESAS</name>
<evidence type="ECO:0000256" key="6">
    <source>
        <dbReference type="ARBA" id="ARBA00023014"/>
    </source>
</evidence>
<dbReference type="InterPro" id="IPR010722">
    <property type="entry name" value="BATS_dom"/>
</dbReference>
<dbReference type="AlphaFoldDB" id="C8W2Y1"/>
<dbReference type="InterPro" id="IPR013785">
    <property type="entry name" value="Aldolase_TIM"/>
</dbReference>
<dbReference type="Pfam" id="PF06968">
    <property type="entry name" value="BATS"/>
    <property type="match status" value="1"/>
</dbReference>
<dbReference type="SFLD" id="SFLDS00029">
    <property type="entry name" value="Radical_SAM"/>
    <property type="match status" value="1"/>
</dbReference>
<dbReference type="STRING" id="485916.Dtox_0182"/>
<dbReference type="PANTHER" id="PTHR43583:SF2">
    <property type="entry name" value="THIAZOLE BIOSYNTHESIS PROTEIN"/>
    <property type="match status" value="1"/>
</dbReference>
<keyword evidence="6" id="KW-0411">Iron-sulfur</keyword>
<dbReference type="EMBL" id="CP001720">
    <property type="protein sequence ID" value="ACV61137.1"/>
    <property type="molecule type" value="Genomic_DNA"/>
</dbReference>
<dbReference type="OrthoDB" id="9801120at2"/>
<reference evidence="9 10" key="1">
    <citation type="journal article" date="2009" name="Stand. Genomic Sci.">
        <title>Complete genome sequence of Desulfotomaculum acetoxidans type strain (5575).</title>
        <authorList>
            <person name="Spring S."/>
            <person name="Lapidus A."/>
            <person name="Schroder M."/>
            <person name="Gleim D."/>
            <person name="Sims D."/>
            <person name="Meincke L."/>
            <person name="Glavina Del Rio T."/>
            <person name="Tice H."/>
            <person name="Copeland A."/>
            <person name="Cheng J.F."/>
            <person name="Lucas S."/>
            <person name="Chen F."/>
            <person name="Nolan M."/>
            <person name="Bruce D."/>
            <person name="Goodwin L."/>
            <person name="Pitluck S."/>
            <person name="Ivanova N."/>
            <person name="Mavromatis K."/>
            <person name="Mikhailova N."/>
            <person name="Pati A."/>
            <person name="Chen A."/>
            <person name="Palaniappan K."/>
            <person name="Land M."/>
            <person name="Hauser L."/>
            <person name="Chang Y.J."/>
            <person name="Jeffries C.D."/>
            <person name="Chain P."/>
            <person name="Saunders E."/>
            <person name="Brettin T."/>
            <person name="Detter J.C."/>
            <person name="Goker M."/>
            <person name="Bristow J."/>
            <person name="Eisen J.A."/>
            <person name="Markowitz V."/>
            <person name="Hugenholtz P."/>
            <person name="Kyrpides N.C."/>
            <person name="Klenk H.P."/>
            <person name="Han C."/>
        </authorList>
    </citation>
    <scope>NUCLEOTIDE SEQUENCE [LARGE SCALE GENOMIC DNA]</scope>
    <source>
        <strain evidence="10">ATCC 49208 / DSM 771 / VKM B-1644</strain>
    </source>
</reference>
<dbReference type="GO" id="GO:0046872">
    <property type="term" value="F:metal ion binding"/>
    <property type="evidence" value="ECO:0007669"/>
    <property type="project" value="UniProtKB-KW"/>
</dbReference>
<dbReference type="Proteomes" id="UP000002217">
    <property type="component" value="Chromosome"/>
</dbReference>
<dbReference type="NCBIfam" id="TIGR03955">
    <property type="entry name" value="rSAM_HydG"/>
    <property type="match status" value="1"/>
</dbReference>
<dbReference type="RefSeq" id="WP_015755858.1">
    <property type="nucleotide sequence ID" value="NC_013216.1"/>
</dbReference>
<keyword evidence="2" id="KW-0004">4Fe-4S</keyword>
<dbReference type="GO" id="GO:0003824">
    <property type="term" value="F:catalytic activity"/>
    <property type="evidence" value="ECO:0007669"/>
    <property type="project" value="InterPro"/>
</dbReference>
<dbReference type="SFLD" id="SFLDF00319">
    <property type="entry name" value="Fe_hydrogenase_maturase_(HydG"/>
    <property type="match status" value="1"/>
</dbReference>
<dbReference type="HOGENOM" id="CLU_046249_0_0_9"/>
<evidence type="ECO:0000313" key="10">
    <source>
        <dbReference type="Proteomes" id="UP000002217"/>
    </source>
</evidence>
<keyword evidence="4" id="KW-0479">Metal-binding</keyword>
<dbReference type="InterPro" id="IPR034428">
    <property type="entry name" value="ThiH/NoCL/HydG-like"/>
</dbReference>
<evidence type="ECO:0000259" key="8">
    <source>
        <dbReference type="PROSITE" id="PS51918"/>
    </source>
</evidence>
<dbReference type="PROSITE" id="PS51918">
    <property type="entry name" value="RADICAL_SAM"/>
    <property type="match status" value="1"/>
</dbReference>
<keyword evidence="3" id="KW-0949">S-adenosyl-L-methionine</keyword>
<dbReference type="SFLD" id="SFLDG01081">
    <property type="entry name" value="cleavage_of_the_Ca-Cb_bond_in"/>
    <property type="match status" value="1"/>
</dbReference>
<evidence type="ECO:0000256" key="3">
    <source>
        <dbReference type="ARBA" id="ARBA00022691"/>
    </source>
</evidence>
<dbReference type="SMART" id="SM00729">
    <property type="entry name" value="Elp3"/>
    <property type="match status" value="1"/>
</dbReference>
<accession>C8W2Y1</accession>
<dbReference type="GO" id="GO:0051539">
    <property type="term" value="F:4 iron, 4 sulfur cluster binding"/>
    <property type="evidence" value="ECO:0007669"/>
    <property type="project" value="UniProtKB-KW"/>
</dbReference>
<proteinExistence type="predicted"/>
<dbReference type="SFLD" id="SFLDG01060">
    <property type="entry name" value="BATS_domain_containing"/>
    <property type="match status" value="1"/>
</dbReference>
<comment type="cofactor">
    <cofactor evidence="1">
        <name>[4Fe-4S] cluster</name>
        <dbReference type="ChEBI" id="CHEBI:49883"/>
    </cofactor>
</comment>
<keyword evidence="5" id="KW-0408">Iron</keyword>
<evidence type="ECO:0000313" key="9">
    <source>
        <dbReference type="EMBL" id="ACV61137.1"/>
    </source>
</evidence>
<protein>
    <submittedName>
        <fullName evidence="9">Biotin and thiamin synthesis associated</fullName>
    </submittedName>
</protein>
<dbReference type="eggNOG" id="COG0502">
    <property type="taxonomic scope" value="Bacteria"/>
</dbReference>
<evidence type="ECO:0000256" key="5">
    <source>
        <dbReference type="ARBA" id="ARBA00023004"/>
    </source>
</evidence>
<dbReference type="InterPro" id="IPR058240">
    <property type="entry name" value="rSAM_sf"/>
</dbReference>
<dbReference type="KEGG" id="dae:Dtox_0182"/>
<sequence length="469" mass="52976">MTVAAADFIDDQKIWGLLEEAKNADNKKVKEIIEKAVKARGLTPGEAAVLLHLEDAALLEEMYAAANKIKESIYGRRLVLFAPLYISNYCVNSCVYCGYRTHSKIFRRKLTMDEIKEEVKVLEGLGHKRLALEFGEHPVECPIDYVLEAIRTIYSVKEKNGSIRRVNVNIAATTVEEYRLLKEAGIGTYILFQETYHRQTYSRMHPAGPKRDYVWHTTAMDRAMQGGIDDVGVGVLFGLYDYKYEVMGLLMHALHLEEAFGVGPHTISVPRLKPAAGMDLEQFPHLVSDRDFKKLIAVLRLAVPYTGMILSTREGADFRDELLSIGISQISAGSCTGVGGYRSQYRQGAGKEEDTRQFNVEDNRSPDEVIRSIAESGYIPSFCTACYRQGRTGDRFMALAKTGEIQNVCQPNAILTFQEFLLDYAAPETRIAGDNFIKEQINQIPDGIIRRKTEEKLEKIKQGWRDLYF</sequence>
<evidence type="ECO:0000256" key="2">
    <source>
        <dbReference type="ARBA" id="ARBA00022485"/>
    </source>
</evidence>
<dbReference type="Gene3D" id="3.20.20.70">
    <property type="entry name" value="Aldolase class I"/>
    <property type="match status" value="1"/>
</dbReference>
<dbReference type="InterPro" id="IPR006638">
    <property type="entry name" value="Elp3/MiaA/NifB-like_rSAM"/>
</dbReference>